<keyword evidence="8 10" id="KW-0472">Membrane</keyword>
<keyword evidence="9" id="KW-0325">Glycoprotein</keyword>
<comment type="caution">
    <text evidence="11">The sequence shown here is derived from an EMBL/GenBank/DDBJ whole genome shotgun (WGS) entry which is preliminary data.</text>
</comment>
<sequence length="246" mass="27592">MKASKEIHGTILENDTSYNESMQVIIKGIDIEYAILLPLVIVMDLSDNNLSGTIPEELTSLFGLMNLNLSGNHLIGGITENISTLQQLESLDLSRNKFSGRIPSSMIALTFLSYLNLSYNNFSGRIPSGNQLQTFIDSSIYAGNPDLCGFPLTQKCKNDGTNQDPNAVEEDEQNDNAINEEGFEMKWLNMSTGIGFAIGFWIVFGPLLFNNKWREAYFQLIDQAYDIVYMALAVIFTRFKEHNFIS</sequence>
<evidence type="ECO:0000256" key="8">
    <source>
        <dbReference type="ARBA" id="ARBA00023136"/>
    </source>
</evidence>
<protein>
    <submittedName>
        <fullName evidence="11">Receptor-like protein EIX2</fullName>
    </submittedName>
</protein>
<reference evidence="11" key="2">
    <citation type="submission" date="2019-07" db="EMBL/GenBank/DDBJ databases">
        <authorList>
            <person name="Yang Y."/>
            <person name="Bocs S."/>
            <person name="Baudouin L."/>
        </authorList>
    </citation>
    <scope>NUCLEOTIDE SEQUENCE</scope>
    <source>
        <tissue evidence="11">Spear leaf of Hainan Tall coconut</tissue>
    </source>
</reference>
<evidence type="ECO:0000256" key="1">
    <source>
        <dbReference type="ARBA" id="ARBA00004479"/>
    </source>
</evidence>
<evidence type="ECO:0000256" key="9">
    <source>
        <dbReference type="ARBA" id="ARBA00023180"/>
    </source>
</evidence>
<keyword evidence="7 10" id="KW-1133">Transmembrane helix</keyword>
<comment type="similarity">
    <text evidence="2">Belongs to the RLP family.</text>
</comment>
<keyword evidence="11" id="KW-0675">Receptor</keyword>
<dbReference type="PANTHER" id="PTHR48063:SF112">
    <property type="entry name" value="RECEPTOR LIKE PROTEIN 30-LIKE"/>
    <property type="match status" value="1"/>
</dbReference>
<feature type="transmembrane region" description="Helical" evidence="10">
    <location>
        <begin position="187"/>
        <end position="204"/>
    </location>
</feature>
<dbReference type="OrthoDB" id="773329at2759"/>
<dbReference type="AlphaFoldDB" id="A0A8K0N5S9"/>
<keyword evidence="12" id="KW-1185">Reference proteome</keyword>
<dbReference type="InterPro" id="IPR001611">
    <property type="entry name" value="Leu-rich_rpt"/>
</dbReference>
<evidence type="ECO:0000256" key="10">
    <source>
        <dbReference type="SAM" id="Phobius"/>
    </source>
</evidence>
<evidence type="ECO:0000256" key="3">
    <source>
        <dbReference type="ARBA" id="ARBA00022614"/>
    </source>
</evidence>
<proteinExistence type="inferred from homology"/>
<dbReference type="GO" id="GO:0016020">
    <property type="term" value="C:membrane"/>
    <property type="evidence" value="ECO:0007669"/>
    <property type="project" value="UniProtKB-SubCell"/>
</dbReference>
<dbReference type="Proteomes" id="UP000797356">
    <property type="component" value="Chromosome 7"/>
</dbReference>
<keyword evidence="3" id="KW-0433">Leucine-rich repeat</keyword>
<dbReference type="EMBL" id="CM017878">
    <property type="protein sequence ID" value="KAG1355069.1"/>
    <property type="molecule type" value="Genomic_DNA"/>
</dbReference>
<reference evidence="11" key="1">
    <citation type="journal article" date="2017" name="Gigascience">
        <title>The genome draft of coconut (Cocos nucifera).</title>
        <authorList>
            <person name="Xiao Y."/>
            <person name="Xu P."/>
            <person name="Fan H."/>
            <person name="Baudouin L."/>
            <person name="Xia W."/>
            <person name="Bocs S."/>
            <person name="Xu J."/>
            <person name="Li Q."/>
            <person name="Guo A."/>
            <person name="Zhou L."/>
            <person name="Li J."/>
            <person name="Wu Y."/>
            <person name="Ma Z."/>
            <person name="Armero A."/>
            <person name="Issali A.E."/>
            <person name="Liu N."/>
            <person name="Peng M."/>
            <person name="Yang Y."/>
        </authorList>
    </citation>
    <scope>NUCLEOTIDE SEQUENCE</scope>
    <source>
        <tissue evidence="11">Spear leaf of Hainan Tall coconut</tissue>
    </source>
</reference>
<organism evidence="11 12">
    <name type="scientific">Cocos nucifera</name>
    <name type="common">Coconut palm</name>
    <dbReference type="NCBI Taxonomy" id="13894"/>
    <lineage>
        <taxon>Eukaryota</taxon>
        <taxon>Viridiplantae</taxon>
        <taxon>Streptophyta</taxon>
        <taxon>Embryophyta</taxon>
        <taxon>Tracheophyta</taxon>
        <taxon>Spermatophyta</taxon>
        <taxon>Magnoliopsida</taxon>
        <taxon>Liliopsida</taxon>
        <taxon>Arecaceae</taxon>
        <taxon>Arecoideae</taxon>
        <taxon>Cocoseae</taxon>
        <taxon>Attaleinae</taxon>
        <taxon>Cocos</taxon>
    </lineage>
</organism>
<keyword evidence="4 10" id="KW-0812">Transmembrane</keyword>
<dbReference type="FunFam" id="3.80.10.10:FF:000111">
    <property type="entry name" value="LRR receptor-like serine/threonine-protein kinase ERECTA"/>
    <property type="match status" value="1"/>
</dbReference>
<dbReference type="PANTHER" id="PTHR48063">
    <property type="entry name" value="LRR RECEPTOR-LIKE KINASE"/>
    <property type="match status" value="1"/>
</dbReference>
<dbReference type="SUPFAM" id="SSF52058">
    <property type="entry name" value="L domain-like"/>
    <property type="match status" value="1"/>
</dbReference>
<dbReference type="InterPro" id="IPR046956">
    <property type="entry name" value="RLP23-like"/>
</dbReference>
<keyword evidence="5" id="KW-0732">Signal</keyword>
<evidence type="ECO:0000256" key="2">
    <source>
        <dbReference type="ARBA" id="ARBA00009592"/>
    </source>
</evidence>
<evidence type="ECO:0000313" key="12">
    <source>
        <dbReference type="Proteomes" id="UP000797356"/>
    </source>
</evidence>
<dbReference type="InterPro" id="IPR032675">
    <property type="entry name" value="LRR_dom_sf"/>
</dbReference>
<comment type="subcellular location">
    <subcellularLocation>
        <location evidence="1">Membrane</location>
        <topology evidence="1">Single-pass type I membrane protein</topology>
    </subcellularLocation>
</comment>
<evidence type="ECO:0000256" key="4">
    <source>
        <dbReference type="ARBA" id="ARBA00022692"/>
    </source>
</evidence>
<evidence type="ECO:0000256" key="6">
    <source>
        <dbReference type="ARBA" id="ARBA00022737"/>
    </source>
</evidence>
<gene>
    <name evidence="11" type="ORF">COCNU_07G011810</name>
</gene>
<evidence type="ECO:0000256" key="5">
    <source>
        <dbReference type="ARBA" id="ARBA00022729"/>
    </source>
</evidence>
<dbReference type="Gene3D" id="3.80.10.10">
    <property type="entry name" value="Ribonuclease Inhibitor"/>
    <property type="match status" value="1"/>
</dbReference>
<keyword evidence="6" id="KW-0677">Repeat</keyword>
<accession>A0A8K0N5S9</accession>
<dbReference type="Pfam" id="PF00560">
    <property type="entry name" value="LRR_1"/>
    <property type="match status" value="4"/>
</dbReference>
<evidence type="ECO:0000313" key="11">
    <source>
        <dbReference type="EMBL" id="KAG1355069.1"/>
    </source>
</evidence>
<name>A0A8K0N5S9_COCNU</name>
<evidence type="ECO:0000256" key="7">
    <source>
        <dbReference type="ARBA" id="ARBA00022989"/>
    </source>
</evidence>